<name>A0ABT4D6I0_9CLOT</name>
<sequence>MVLFVILLGAIAGNFIGDILGNSVKTLSFLKIAYPIGTSSPLVLNLKVIKLTLGIDFNMNLMSIVGIILAMVLYRKY</sequence>
<evidence type="ECO:0000313" key="3">
    <source>
        <dbReference type="Proteomes" id="UP001144612"/>
    </source>
</evidence>
<gene>
    <name evidence="2" type="ORF">OW729_04110</name>
</gene>
<comment type="caution">
    <text evidence="2">The sequence shown here is derived from an EMBL/GenBank/DDBJ whole genome shotgun (WGS) entry which is preliminary data.</text>
</comment>
<evidence type="ECO:0000256" key="1">
    <source>
        <dbReference type="SAM" id="Phobius"/>
    </source>
</evidence>
<dbReference type="Proteomes" id="UP001144612">
    <property type="component" value="Unassembled WGS sequence"/>
</dbReference>
<keyword evidence="1" id="KW-1133">Transmembrane helix</keyword>
<evidence type="ECO:0000313" key="2">
    <source>
        <dbReference type="EMBL" id="MCY6957788.1"/>
    </source>
</evidence>
<proteinExistence type="predicted"/>
<dbReference type="RefSeq" id="WP_268060396.1">
    <property type="nucleotide sequence ID" value="NZ_JAPQFJ010000003.1"/>
</dbReference>
<dbReference type="EMBL" id="JAPQFJ010000003">
    <property type="protein sequence ID" value="MCY6957788.1"/>
    <property type="molecule type" value="Genomic_DNA"/>
</dbReference>
<keyword evidence="3" id="KW-1185">Reference proteome</keyword>
<organism evidence="2 3">
    <name type="scientific">Clostridium brassicae</name>
    <dbReference type="NCBI Taxonomy" id="2999072"/>
    <lineage>
        <taxon>Bacteria</taxon>
        <taxon>Bacillati</taxon>
        <taxon>Bacillota</taxon>
        <taxon>Clostridia</taxon>
        <taxon>Eubacteriales</taxon>
        <taxon>Clostridiaceae</taxon>
        <taxon>Clostridium</taxon>
    </lineage>
</organism>
<accession>A0ABT4D6I0</accession>
<dbReference type="Pfam" id="PF14209">
    <property type="entry name" value="DUF4321"/>
    <property type="match status" value="1"/>
</dbReference>
<protein>
    <submittedName>
        <fullName evidence="2">DUF4321 domain-containing protein</fullName>
    </submittedName>
</protein>
<reference evidence="2" key="1">
    <citation type="submission" date="2022-12" db="EMBL/GenBank/DDBJ databases">
        <title>Clostridium sp. nov., isolated from industrial wastewater.</title>
        <authorList>
            <person name="Jiayan W."/>
        </authorList>
    </citation>
    <scope>NUCLEOTIDE SEQUENCE</scope>
    <source>
        <strain evidence="2">ZC22-4</strain>
    </source>
</reference>
<dbReference type="InterPro" id="IPR025470">
    <property type="entry name" value="DUF4321"/>
</dbReference>
<keyword evidence="1" id="KW-0472">Membrane</keyword>
<feature type="transmembrane region" description="Helical" evidence="1">
    <location>
        <begin position="57"/>
        <end position="74"/>
    </location>
</feature>
<keyword evidence="1" id="KW-0812">Transmembrane</keyword>